<evidence type="ECO:0000256" key="1">
    <source>
        <dbReference type="ARBA" id="ARBA00006620"/>
    </source>
</evidence>
<keyword evidence="3" id="KW-0540">Nuclease</keyword>
<keyword evidence="6" id="KW-0694">RNA-binding</keyword>
<keyword evidence="7" id="KW-0346">Stress response</keyword>
<sequence>MVKPQKYRDVARFLRSQGWRHVRTKGSHEMWEGPHGEKQSVPHHSQVSAGVVRQIIERLPGTPANWK</sequence>
<proteinExistence type="inferred from homology"/>
<dbReference type="InterPro" id="IPR038570">
    <property type="entry name" value="HicA_sf"/>
</dbReference>
<gene>
    <name evidence="8" type="ORF">JOF44_001531</name>
</gene>
<keyword evidence="2" id="KW-1277">Toxin-antitoxin system</keyword>
<evidence type="ECO:0000313" key="8">
    <source>
        <dbReference type="EMBL" id="MBP2408628.1"/>
    </source>
</evidence>
<evidence type="ECO:0000256" key="7">
    <source>
        <dbReference type="ARBA" id="ARBA00023016"/>
    </source>
</evidence>
<protein>
    <submittedName>
        <fullName evidence="8">RNA binding protein YcfA (HicA-like mRNA interferase family)</fullName>
    </submittedName>
</protein>
<evidence type="ECO:0000256" key="5">
    <source>
        <dbReference type="ARBA" id="ARBA00022801"/>
    </source>
</evidence>
<accession>A0ABS4YL43</accession>
<keyword evidence="9" id="KW-1185">Reference proteome</keyword>
<keyword evidence="4" id="KW-0255">Endonuclease</keyword>
<dbReference type="RefSeq" id="WP_209889375.1">
    <property type="nucleotide sequence ID" value="NZ_BAAAJV010000001.1"/>
</dbReference>
<reference evidence="8 9" key="1">
    <citation type="submission" date="2021-03" db="EMBL/GenBank/DDBJ databases">
        <title>Sequencing the genomes of 1000 actinobacteria strains.</title>
        <authorList>
            <person name="Klenk H.-P."/>
        </authorList>
    </citation>
    <scope>NUCLEOTIDE SEQUENCE [LARGE SCALE GENOMIC DNA]</scope>
    <source>
        <strain evidence="8 9">DSM 14564</strain>
    </source>
</reference>
<keyword evidence="5" id="KW-0378">Hydrolase</keyword>
<comment type="similarity">
    <text evidence="1">Belongs to the HicA mRNA interferase family.</text>
</comment>
<evidence type="ECO:0000256" key="3">
    <source>
        <dbReference type="ARBA" id="ARBA00022722"/>
    </source>
</evidence>
<dbReference type="SUPFAM" id="SSF54786">
    <property type="entry name" value="YcfA/nrd intein domain"/>
    <property type="match status" value="1"/>
</dbReference>
<dbReference type="EMBL" id="JAGIOC010000001">
    <property type="protein sequence ID" value="MBP2408628.1"/>
    <property type="molecule type" value="Genomic_DNA"/>
</dbReference>
<dbReference type="Proteomes" id="UP000698222">
    <property type="component" value="Unassembled WGS sequence"/>
</dbReference>
<organism evidence="8 9">
    <name type="scientific">Brachybacterium fresconis</name>
    <dbReference type="NCBI Taxonomy" id="173363"/>
    <lineage>
        <taxon>Bacteria</taxon>
        <taxon>Bacillati</taxon>
        <taxon>Actinomycetota</taxon>
        <taxon>Actinomycetes</taxon>
        <taxon>Micrococcales</taxon>
        <taxon>Dermabacteraceae</taxon>
        <taxon>Brachybacterium</taxon>
    </lineage>
</organism>
<name>A0ABS4YL43_9MICO</name>
<evidence type="ECO:0000256" key="6">
    <source>
        <dbReference type="ARBA" id="ARBA00022884"/>
    </source>
</evidence>
<evidence type="ECO:0000256" key="4">
    <source>
        <dbReference type="ARBA" id="ARBA00022759"/>
    </source>
</evidence>
<evidence type="ECO:0000313" key="9">
    <source>
        <dbReference type="Proteomes" id="UP000698222"/>
    </source>
</evidence>
<dbReference type="InterPro" id="IPR012933">
    <property type="entry name" value="HicA_mRNA_interferase"/>
</dbReference>
<evidence type="ECO:0000256" key="2">
    <source>
        <dbReference type="ARBA" id="ARBA00022649"/>
    </source>
</evidence>
<dbReference type="Gene3D" id="3.30.920.30">
    <property type="entry name" value="Hypothetical protein"/>
    <property type="match status" value="1"/>
</dbReference>
<dbReference type="Pfam" id="PF07927">
    <property type="entry name" value="HicA_toxin"/>
    <property type="match status" value="1"/>
</dbReference>
<comment type="caution">
    <text evidence="8">The sequence shown here is derived from an EMBL/GenBank/DDBJ whole genome shotgun (WGS) entry which is preliminary data.</text>
</comment>